<dbReference type="PANTHER" id="PTHR38107:SF3">
    <property type="entry name" value="LYSOZYME RRRD-RELATED"/>
    <property type="match status" value="1"/>
</dbReference>
<dbReference type="GO" id="GO:0031640">
    <property type="term" value="P:killing of cells of another organism"/>
    <property type="evidence" value="ECO:0007669"/>
    <property type="project" value="UniProtKB-KW"/>
</dbReference>
<dbReference type="Proteomes" id="UP000013209">
    <property type="component" value="Unassembled WGS sequence"/>
</dbReference>
<dbReference type="RefSeq" id="WP_004805104.1">
    <property type="nucleotide sequence ID" value="NZ_KB849440.1"/>
</dbReference>
<dbReference type="SUPFAM" id="SSF53955">
    <property type="entry name" value="Lysozyme-like"/>
    <property type="match status" value="1"/>
</dbReference>
<evidence type="ECO:0000313" key="6">
    <source>
        <dbReference type="Proteomes" id="UP000013209"/>
    </source>
</evidence>
<dbReference type="InterPro" id="IPR023347">
    <property type="entry name" value="Lysozyme_dom_sf"/>
</dbReference>
<keyword evidence="3" id="KW-0378">Hydrolase</keyword>
<feature type="signal peptide" evidence="4">
    <location>
        <begin position="1"/>
        <end position="24"/>
    </location>
</feature>
<dbReference type="EMBL" id="APPH01000009">
    <property type="protein sequence ID" value="ENV09559.1"/>
    <property type="molecule type" value="Genomic_DNA"/>
</dbReference>
<reference evidence="5 6" key="1">
    <citation type="submission" date="2013-02" db="EMBL/GenBank/DDBJ databases">
        <title>The Genome Sequence of Acinetobacter sp. CIP 56.2.</title>
        <authorList>
            <consortium name="The Broad Institute Genome Sequencing Platform"/>
            <consortium name="The Broad Institute Genome Sequencing Center for Infectious Disease"/>
            <person name="Cerqueira G."/>
            <person name="Feldgarden M."/>
            <person name="Courvalin P."/>
            <person name="Perichon B."/>
            <person name="Grillot-Courvalin C."/>
            <person name="Clermont D."/>
            <person name="Rocha E."/>
            <person name="Yoon E.-J."/>
            <person name="Nemec A."/>
            <person name="Walker B."/>
            <person name="Young S.K."/>
            <person name="Zeng Q."/>
            <person name="Gargeya S."/>
            <person name="Fitzgerald M."/>
            <person name="Haas B."/>
            <person name="Abouelleil A."/>
            <person name="Alvarado L."/>
            <person name="Arachchi H.M."/>
            <person name="Berlin A.M."/>
            <person name="Chapman S.B."/>
            <person name="Dewar J."/>
            <person name="Goldberg J."/>
            <person name="Griggs A."/>
            <person name="Gujja S."/>
            <person name="Hansen M."/>
            <person name="Howarth C."/>
            <person name="Imamovic A."/>
            <person name="Larimer J."/>
            <person name="McCowan C."/>
            <person name="Murphy C."/>
            <person name="Neiman D."/>
            <person name="Pearson M."/>
            <person name="Priest M."/>
            <person name="Roberts A."/>
            <person name="Saif S."/>
            <person name="Shea T."/>
            <person name="Sisk P."/>
            <person name="Sykes S."/>
            <person name="Wortman J."/>
            <person name="Nusbaum C."/>
            <person name="Birren B."/>
        </authorList>
    </citation>
    <scope>NUCLEOTIDE SEQUENCE [LARGE SCALE GENOMIC DNA]</scope>
    <source>
        <strain evidence="5 6">CIP 56.2</strain>
    </source>
</reference>
<dbReference type="InterPro" id="IPR023346">
    <property type="entry name" value="Lysozyme-like_dom_sf"/>
</dbReference>
<dbReference type="eggNOG" id="COG3772">
    <property type="taxonomic scope" value="Bacteria"/>
</dbReference>
<evidence type="ECO:0000256" key="4">
    <source>
        <dbReference type="SAM" id="SignalP"/>
    </source>
</evidence>
<dbReference type="PANTHER" id="PTHR38107">
    <property type="match status" value="1"/>
</dbReference>
<dbReference type="InterPro" id="IPR051018">
    <property type="entry name" value="Bacteriophage_GH24"/>
</dbReference>
<keyword evidence="4" id="KW-0732">Signal</keyword>
<accession>N8XKK3</accession>
<name>N8XKK3_9GAMM</name>
<proteinExistence type="inferred from homology"/>
<gene>
    <name evidence="5" type="ORF">F966_02217</name>
</gene>
<dbReference type="STRING" id="1144672.F966_02217"/>
<keyword evidence="1 3" id="KW-0929">Antimicrobial</keyword>
<evidence type="ECO:0000256" key="1">
    <source>
        <dbReference type="ARBA" id="ARBA00022529"/>
    </source>
</evidence>
<dbReference type="Gene3D" id="1.10.530.40">
    <property type="match status" value="1"/>
</dbReference>
<dbReference type="GO" id="GO:0009253">
    <property type="term" value="P:peptidoglycan catabolic process"/>
    <property type="evidence" value="ECO:0007669"/>
    <property type="project" value="InterPro"/>
</dbReference>
<organism evidence="5 6">
    <name type="scientific">Acinetobacter higginsii</name>
    <dbReference type="NCBI Taxonomy" id="70347"/>
    <lineage>
        <taxon>Bacteria</taxon>
        <taxon>Pseudomonadati</taxon>
        <taxon>Pseudomonadota</taxon>
        <taxon>Gammaproteobacteria</taxon>
        <taxon>Moraxellales</taxon>
        <taxon>Moraxellaceae</taxon>
        <taxon>Acinetobacter</taxon>
    </lineage>
</organism>
<comment type="similarity">
    <text evidence="3">Belongs to the glycosyl hydrolase 24 family.</text>
</comment>
<dbReference type="GO" id="GO:0016998">
    <property type="term" value="P:cell wall macromolecule catabolic process"/>
    <property type="evidence" value="ECO:0007669"/>
    <property type="project" value="InterPro"/>
</dbReference>
<dbReference type="HOGENOM" id="CLU_091641_5_0_6"/>
<evidence type="ECO:0000256" key="3">
    <source>
        <dbReference type="RuleBase" id="RU003788"/>
    </source>
</evidence>
<protein>
    <recommendedName>
        <fullName evidence="3">Lysozyme</fullName>
        <ecNumber evidence="3">3.2.1.17</ecNumber>
    </recommendedName>
</protein>
<evidence type="ECO:0000313" key="5">
    <source>
        <dbReference type="EMBL" id="ENV09559.1"/>
    </source>
</evidence>
<dbReference type="Pfam" id="PF00959">
    <property type="entry name" value="Phage_lysozyme"/>
    <property type="match status" value="1"/>
</dbReference>
<feature type="chain" id="PRO_5004136083" description="Lysozyme" evidence="4">
    <location>
        <begin position="25"/>
        <end position="169"/>
    </location>
</feature>
<keyword evidence="2 3" id="KW-0081">Bacteriolytic enzyme</keyword>
<sequence>MQNKTKISVLLLAASAAFFTAVKVDEGYTAKPVIPVPGDRPTQGHGATFKPDGTAVKMSDPSITRATADKWLRHDVAKREVPFKNSLKGIKLSQTEYDVYLDFSYQYGTTAFANSSMLRNLKAGNYKAACAALLKYKYVAKRDCSVRSNRCYGVWTRQLERYDKCMGAQ</sequence>
<dbReference type="GO" id="GO:0042742">
    <property type="term" value="P:defense response to bacterium"/>
    <property type="evidence" value="ECO:0007669"/>
    <property type="project" value="UniProtKB-KW"/>
</dbReference>
<dbReference type="AlphaFoldDB" id="N8XKK3"/>
<evidence type="ECO:0000256" key="2">
    <source>
        <dbReference type="ARBA" id="ARBA00022638"/>
    </source>
</evidence>
<dbReference type="EC" id="3.2.1.17" evidence="3"/>
<dbReference type="GO" id="GO:0003796">
    <property type="term" value="F:lysozyme activity"/>
    <property type="evidence" value="ECO:0007669"/>
    <property type="project" value="UniProtKB-EC"/>
</dbReference>
<keyword evidence="3" id="KW-0326">Glycosidase</keyword>
<dbReference type="PATRIC" id="fig|1144672.3.peg.2117"/>
<comment type="caution">
    <text evidence="5">The sequence shown here is derived from an EMBL/GenBank/DDBJ whole genome shotgun (WGS) entry which is preliminary data.</text>
</comment>
<comment type="catalytic activity">
    <reaction evidence="3">
        <text>Hydrolysis of (1-&gt;4)-beta-linkages between N-acetylmuramic acid and N-acetyl-D-glucosamine residues in a peptidoglycan and between N-acetyl-D-glucosamine residues in chitodextrins.</text>
        <dbReference type="EC" id="3.2.1.17"/>
    </reaction>
</comment>
<dbReference type="InterPro" id="IPR002196">
    <property type="entry name" value="Glyco_hydro_24"/>
</dbReference>